<dbReference type="EMBL" id="CAADJE010000022">
    <property type="protein sequence ID" value="VFS64001.1"/>
    <property type="molecule type" value="Genomic_DNA"/>
</dbReference>
<dbReference type="AlphaFoldDB" id="A0A485ATM1"/>
<gene>
    <name evidence="1" type="ORF">NCTC12998_02380</name>
</gene>
<sequence length="79" mass="8669">MRRLKNVVSPPQNPVVISSFHIGSMFVRRLNHASPAPNDECAQQVCRECADGNSVMHWIELHSKPPAQYAAGTATNKNG</sequence>
<reference evidence="1 2" key="1">
    <citation type="submission" date="2019-03" db="EMBL/GenBank/DDBJ databases">
        <authorList>
            <consortium name="Pathogen Informatics"/>
        </authorList>
    </citation>
    <scope>NUCLEOTIDE SEQUENCE [LARGE SCALE GENOMIC DNA]</scope>
    <source>
        <strain evidence="1 2">NCTC12998</strain>
    </source>
</reference>
<protein>
    <submittedName>
        <fullName evidence="1">Uncharacterized protein</fullName>
    </submittedName>
</protein>
<organism evidence="1 2">
    <name type="scientific">Raoultella planticola</name>
    <name type="common">Klebsiella planticola</name>
    <dbReference type="NCBI Taxonomy" id="575"/>
    <lineage>
        <taxon>Bacteria</taxon>
        <taxon>Pseudomonadati</taxon>
        <taxon>Pseudomonadota</taxon>
        <taxon>Gammaproteobacteria</taxon>
        <taxon>Enterobacterales</taxon>
        <taxon>Enterobacteriaceae</taxon>
        <taxon>Klebsiella/Raoultella group</taxon>
        <taxon>Raoultella</taxon>
    </lineage>
</organism>
<accession>A0A485ATM1</accession>
<evidence type="ECO:0000313" key="1">
    <source>
        <dbReference type="EMBL" id="VFS64001.1"/>
    </source>
</evidence>
<evidence type="ECO:0000313" key="2">
    <source>
        <dbReference type="Proteomes" id="UP000345637"/>
    </source>
</evidence>
<dbReference type="Proteomes" id="UP000345637">
    <property type="component" value="Unassembled WGS sequence"/>
</dbReference>
<proteinExistence type="predicted"/>
<name>A0A485ATM1_RAOPL</name>